<dbReference type="EMBL" id="JACHMF010000001">
    <property type="protein sequence ID" value="MBB4693335.1"/>
    <property type="molecule type" value="Genomic_DNA"/>
</dbReference>
<comment type="caution">
    <text evidence="2">The sequence shown here is derived from an EMBL/GenBank/DDBJ whole genome shotgun (WGS) entry which is preliminary data.</text>
</comment>
<organism evidence="2 3">
    <name type="scientific">Paractinoplanes abujensis</name>
    <dbReference type="NCBI Taxonomy" id="882441"/>
    <lineage>
        <taxon>Bacteria</taxon>
        <taxon>Bacillati</taxon>
        <taxon>Actinomycetota</taxon>
        <taxon>Actinomycetes</taxon>
        <taxon>Micromonosporales</taxon>
        <taxon>Micromonosporaceae</taxon>
        <taxon>Paractinoplanes</taxon>
    </lineage>
</organism>
<keyword evidence="3" id="KW-1185">Reference proteome</keyword>
<reference evidence="2 3" key="1">
    <citation type="submission" date="2020-08" db="EMBL/GenBank/DDBJ databases">
        <title>Sequencing the genomes of 1000 actinobacteria strains.</title>
        <authorList>
            <person name="Klenk H.-P."/>
        </authorList>
    </citation>
    <scope>NUCLEOTIDE SEQUENCE [LARGE SCALE GENOMIC DNA]</scope>
    <source>
        <strain evidence="2 3">DSM 45518</strain>
    </source>
</reference>
<dbReference type="RefSeq" id="WP_184951964.1">
    <property type="nucleotide sequence ID" value="NZ_BOMC01000080.1"/>
</dbReference>
<dbReference type="InterPro" id="IPR003018">
    <property type="entry name" value="GAF"/>
</dbReference>
<gene>
    <name evidence="2" type="ORF">BKA14_003483</name>
</gene>
<evidence type="ECO:0000259" key="1">
    <source>
        <dbReference type="SMART" id="SM00065"/>
    </source>
</evidence>
<dbReference type="Gene3D" id="3.30.450.40">
    <property type="match status" value="1"/>
</dbReference>
<sequence length="180" mass="18579">MSNSLSTRPSSVSPCGTRLLEPARLVAVAAALSGLHDKTATGLSELVDALAGTFPGATVALNLIWTNNSFVLASHGMPEWIVDAGGVPIGWAPCALVVKHDSPLIIDDTHDDPAHMDNPIVTVCGVRSYAGVPLHDTDGHLVGTLILMHTEPRAFKPADLPALTTAAAHATTLLSPSTGV</sequence>
<evidence type="ECO:0000313" key="2">
    <source>
        <dbReference type="EMBL" id="MBB4693335.1"/>
    </source>
</evidence>
<dbReference type="SUPFAM" id="SSF55781">
    <property type="entry name" value="GAF domain-like"/>
    <property type="match status" value="1"/>
</dbReference>
<protein>
    <submittedName>
        <fullName evidence="2">GAF domain-containing protein</fullName>
    </submittedName>
</protein>
<feature type="domain" description="GAF" evidence="1">
    <location>
        <begin position="38"/>
        <end position="179"/>
    </location>
</feature>
<dbReference type="PANTHER" id="PTHR43102:SF2">
    <property type="entry name" value="GAF DOMAIN-CONTAINING PROTEIN"/>
    <property type="match status" value="1"/>
</dbReference>
<evidence type="ECO:0000313" key="3">
    <source>
        <dbReference type="Proteomes" id="UP000542742"/>
    </source>
</evidence>
<proteinExistence type="predicted"/>
<dbReference type="Proteomes" id="UP000542742">
    <property type="component" value="Unassembled WGS sequence"/>
</dbReference>
<name>A0A7W7CTZ1_9ACTN</name>
<accession>A0A7W7CTZ1</accession>
<dbReference type="SMART" id="SM00065">
    <property type="entry name" value="GAF"/>
    <property type="match status" value="1"/>
</dbReference>
<dbReference type="InterPro" id="IPR029016">
    <property type="entry name" value="GAF-like_dom_sf"/>
</dbReference>
<dbReference type="PANTHER" id="PTHR43102">
    <property type="entry name" value="SLR1143 PROTEIN"/>
    <property type="match status" value="1"/>
</dbReference>
<dbReference type="Pfam" id="PF01590">
    <property type="entry name" value="GAF"/>
    <property type="match status" value="1"/>
</dbReference>
<dbReference type="AlphaFoldDB" id="A0A7W7CTZ1"/>